<dbReference type="InterPro" id="IPR043128">
    <property type="entry name" value="Rev_trsase/Diguanyl_cyclase"/>
</dbReference>
<dbReference type="SUPFAM" id="SSF100879">
    <property type="entry name" value="Lesion bypass DNA polymerase (Y-family), little finger domain"/>
    <property type="match status" value="1"/>
</dbReference>
<organism evidence="3 4">
    <name type="scientific">Candidatus Komeilibacteria bacterium CG_4_10_14_0_2_um_filter_37_10</name>
    <dbReference type="NCBI Taxonomy" id="1974470"/>
    <lineage>
        <taxon>Bacteria</taxon>
        <taxon>Candidatus Komeiliibacteriota</taxon>
    </lineage>
</organism>
<gene>
    <name evidence="3" type="ORF">COX77_02185</name>
</gene>
<dbReference type="Pfam" id="PF00817">
    <property type="entry name" value="IMS"/>
    <property type="match status" value="1"/>
</dbReference>
<dbReference type="Gene3D" id="3.30.1490.100">
    <property type="entry name" value="DNA polymerase, Y-family, little finger domain"/>
    <property type="match status" value="1"/>
</dbReference>
<dbReference type="Pfam" id="PF11799">
    <property type="entry name" value="IMS_C"/>
    <property type="match status" value="1"/>
</dbReference>
<dbReference type="SUPFAM" id="SSF56672">
    <property type="entry name" value="DNA/RNA polymerases"/>
    <property type="match status" value="1"/>
</dbReference>
<feature type="domain" description="UmuC" evidence="2">
    <location>
        <begin position="19"/>
        <end position="198"/>
    </location>
</feature>
<dbReference type="GO" id="GO:0005829">
    <property type="term" value="C:cytosol"/>
    <property type="evidence" value="ECO:0007669"/>
    <property type="project" value="TreeGrafter"/>
</dbReference>
<dbReference type="GO" id="GO:0009432">
    <property type="term" value="P:SOS response"/>
    <property type="evidence" value="ECO:0007669"/>
    <property type="project" value="TreeGrafter"/>
</dbReference>
<proteinExistence type="inferred from homology"/>
<dbReference type="Gene3D" id="3.40.1170.60">
    <property type="match status" value="1"/>
</dbReference>
<evidence type="ECO:0000259" key="2">
    <source>
        <dbReference type="PROSITE" id="PS50173"/>
    </source>
</evidence>
<dbReference type="PROSITE" id="PS50173">
    <property type="entry name" value="UMUC"/>
    <property type="match status" value="1"/>
</dbReference>
<dbReference type="InterPro" id="IPR036775">
    <property type="entry name" value="DNA_pol_Y-fam_lit_finger_sf"/>
</dbReference>
<dbReference type="GO" id="GO:0003887">
    <property type="term" value="F:DNA-directed DNA polymerase activity"/>
    <property type="evidence" value="ECO:0007669"/>
    <property type="project" value="InterPro"/>
</dbReference>
<accession>A0A2M7VF57</accession>
<evidence type="ECO:0000256" key="1">
    <source>
        <dbReference type="ARBA" id="ARBA00010945"/>
    </source>
</evidence>
<protein>
    <submittedName>
        <fullName evidence="3">DNA polymerase IV</fullName>
    </submittedName>
</protein>
<comment type="similarity">
    <text evidence="1">Belongs to the DNA polymerase type-Y family.</text>
</comment>
<comment type="caution">
    <text evidence="3">The sequence shown here is derived from an EMBL/GenBank/DDBJ whole genome shotgun (WGS) entry which is preliminary data.</text>
</comment>
<dbReference type="PANTHER" id="PTHR11076">
    <property type="entry name" value="DNA REPAIR POLYMERASE UMUC / TRANSFERASE FAMILY MEMBER"/>
    <property type="match status" value="1"/>
</dbReference>
<dbReference type="InterPro" id="IPR017961">
    <property type="entry name" value="DNA_pol_Y-fam_little_finger"/>
</dbReference>
<dbReference type="GO" id="GO:0003684">
    <property type="term" value="F:damaged DNA binding"/>
    <property type="evidence" value="ECO:0007669"/>
    <property type="project" value="InterPro"/>
</dbReference>
<evidence type="ECO:0000313" key="4">
    <source>
        <dbReference type="Proteomes" id="UP000230405"/>
    </source>
</evidence>
<name>A0A2M7VF57_9BACT</name>
<sequence>MEKEKGNTNLLLRSWPQAIMHLDADAFFASCEQSLRPELKGRPVVTGAERGIVSAASYEAKALGIGRGIPLWQVQKICPRAVILPSDYESYSLISLRIFDIMRQYIPQVEEYSIDEAFADLTGLRRPLHASYYQIAKKIQKQIETELNLTVSIGVSLSKSLAKLAANWHKPAGLTIVPSQLIEQLLRANSLATIWGFGSSTVNYLQKFGLKNAYDFAYQSEYWVKTHLNKTGLEIWRELHGEAVYPVNPAIKHSYQSISKMKTFSPPSADKKYVWAQLIRNLESACIKARRHQLVATKVIIYLREQNFQSQGLEIKLNQPTNSALLITPVLQSTFQKLFSRHGSYRTTGIVLTNLQTDQCVQESLFANQVKILKMERLAKVIDEINYRFGKHTIHQATSLPINSISRGQKRHTTSPRWTQTFRGENLRQHLYLPRWLAPAN</sequence>
<dbReference type="GO" id="GO:0006281">
    <property type="term" value="P:DNA repair"/>
    <property type="evidence" value="ECO:0007669"/>
    <property type="project" value="InterPro"/>
</dbReference>
<dbReference type="PANTHER" id="PTHR11076:SF34">
    <property type="entry name" value="PROTEIN UMUC"/>
    <property type="match status" value="1"/>
</dbReference>
<dbReference type="InterPro" id="IPR050116">
    <property type="entry name" value="DNA_polymerase-Y"/>
</dbReference>
<reference evidence="4" key="1">
    <citation type="submission" date="2017-09" db="EMBL/GenBank/DDBJ databases">
        <title>Depth-based differentiation of microbial function through sediment-hosted aquifers and enrichment of novel symbionts in the deep terrestrial subsurface.</title>
        <authorList>
            <person name="Probst A.J."/>
            <person name="Ladd B."/>
            <person name="Jarett J.K."/>
            <person name="Geller-Mcgrath D.E."/>
            <person name="Sieber C.M.K."/>
            <person name="Emerson J.B."/>
            <person name="Anantharaman K."/>
            <person name="Thomas B.C."/>
            <person name="Malmstrom R."/>
            <person name="Stieglmeier M."/>
            <person name="Klingl A."/>
            <person name="Woyke T."/>
            <person name="Ryan C.M."/>
            <person name="Banfield J.F."/>
        </authorList>
    </citation>
    <scope>NUCLEOTIDE SEQUENCE [LARGE SCALE GENOMIC DNA]</scope>
</reference>
<dbReference type="GO" id="GO:0042276">
    <property type="term" value="P:error-prone translesion synthesis"/>
    <property type="evidence" value="ECO:0007669"/>
    <property type="project" value="TreeGrafter"/>
</dbReference>
<dbReference type="Gene3D" id="3.30.70.270">
    <property type="match status" value="1"/>
</dbReference>
<dbReference type="InterPro" id="IPR043502">
    <property type="entry name" value="DNA/RNA_pol_sf"/>
</dbReference>
<dbReference type="CDD" id="cd03586">
    <property type="entry name" value="PolY_Pol_IV_kappa"/>
    <property type="match status" value="1"/>
</dbReference>
<evidence type="ECO:0000313" key="3">
    <source>
        <dbReference type="EMBL" id="PIZ99205.1"/>
    </source>
</evidence>
<dbReference type="InterPro" id="IPR001126">
    <property type="entry name" value="UmuC"/>
</dbReference>
<dbReference type="EMBL" id="PFPO01000042">
    <property type="protein sequence ID" value="PIZ99205.1"/>
    <property type="molecule type" value="Genomic_DNA"/>
</dbReference>
<dbReference type="Proteomes" id="UP000230405">
    <property type="component" value="Unassembled WGS sequence"/>
</dbReference>
<dbReference type="InterPro" id="IPR022880">
    <property type="entry name" value="DNApol_IV"/>
</dbReference>
<dbReference type="AlphaFoldDB" id="A0A2M7VF57"/>